<protein>
    <recommendedName>
        <fullName evidence="4">DUF4760 domain-containing protein</fullName>
    </recommendedName>
</protein>
<evidence type="ECO:0000313" key="2">
    <source>
        <dbReference type="EMBL" id="QPI52939.1"/>
    </source>
</evidence>
<gene>
    <name evidence="2" type="ORF">IV454_16460</name>
</gene>
<dbReference type="Proteomes" id="UP000662888">
    <property type="component" value="Chromosome"/>
</dbReference>
<reference evidence="2 3" key="1">
    <citation type="submission" date="2020-11" db="EMBL/GenBank/DDBJ databases">
        <authorList>
            <person name="Sun Q."/>
        </authorList>
    </citation>
    <scope>NUCLEOTIDE SEQUENCE [LARGE SCALE GENOMIC DNA]</scope>
    <source>
        <strain evidence="2 3">P8398</strain>
    </source>
</reference>
<keyword evidence="1" id="KW-0812">Transmembrane</keyword>
<accession>A0AA49AAX1</accession>
<proteinExistence type="predicted"/>
<name>A0AA49AAX1_9BURK</name>
<keyword evidence="1" id="KW-1133">Transmembrane helix</keyword>
<dbReference type="EMBL" id="CP065053">
    <property type="protein sequence ID" value="QPI52939.1"/>
    <property type="molecule type" value="Genomic_DNA"/>
</dbReference>
<dbReference type="RefSeq" id="WP_206092402.1">
    <property type="nucleotide sequence ID" value="NZ_CP065053.1"/>
</dbReference>
<evidence type="ECO:0000256" key="1">
    <source>
        <dbReference type="SAM" id="Phobius"/>
    </source>
</evidence>
<keyword evidence="3" id="KW-1185">Reference proteome</keyword>
<keyword evidence="1" id="KW-0472">Membrane</keyword>
<evidence type="ECO:0008006" key="4">
    <source>
        <dbReference type="Google" id="ProtNLM"/>
    </source>
</evidence>
<sequence length="167" mass="19238">MAAIAAFIKDFGPAFAWIIAAVGWALTNRQANNREKRKEFRSEIDAIEETVQAVAKKTASYLRMRTRDKSALLLELEIVVLFQSIDIRCERLARRQTNGELGLYIDKVDTIKEDLYDFATGRYFETPKRIPQDELSARVQGIHTRAFLLVEALHSLFLMKFDKIRSL</sequence>
<feature type="transmembrane region" description="Helical" evidence="1">
    <location>
        <begin position="6"/>
        <end position="27"/>
    </location>
</feature>
<evidence type="ECO:0000313" key="3">
    <source>
        <dbReference type="Proteomes" id="UP000662888"/>
    </source>
</evidence>
<organism evidence="2 3">
    <name type="scientific">Massilia antarctica</name>
    <dbReference type="NCBI Taxonomy" id="2765360"/>
    <lineage>
        <taxon>Bacteria</taxon>
        <taxon>Pseudomonadati</taxon>
        <taxon>Pseudomonadota</taxon>
        <taxon>Betaproteobacteria</taxon>
        <taxon>Burkholderiales</taxon>
        <taxon>Oxalobacteraceae</taxon>
        <taxon>Telluria group</taxon>
        <taxon>Massilia</taxon>
    </lineage>
</organism>